<feature type="domain" description="Non-haem dioxygenase N-terminal" evidence="5">
    <location>
        <begin position="25"/>
        <end position="71"/>
    </location>
</feature>
<dbReference type="GO" id="GO:0046872">
    <property type="term" value="F:metal ion binding"/>
    <property type="evidence" value="ECO:0007669"/>
    <property type="project" value="UniProtKB-KW"/>
</dbReference>
<accession>A0A835EG34</accession>
<dbReference type="InterPro" id="IPR027443">
    <property type="entry name" value="IPNS-like_sf"/>
</dbReference>
<reference evidence="6" key="1">
    <citation type="submission" date="2020-07" db="EMBL/GenBank/DDBJ databases">
        <title>Genome sequence and genetic diversity analysis of an under-domesticated orphan crop, white fonio (Digitaria exilis).</title>
        <authorList>
            <person name="Bennetzen J.L."/>
            <person name="Chen S."/>
            <person name="Ma X."/>
            <person name="Wang X."/>
            <person name="Yssel A.E.J."/>
            <person name="Chaluvadi S.R."/>
            <person name="Johnson M."/>
            <person name="Gangashetty P."/>
            <person name="Hamidou F."/>
            <person name="Sanogo M.D."/>
            <person name="Zwaenepoel A."/>
            <person name="Wallace J."/>
            <person name="Van De Peer Y."/>
            <person name="Van Deynze A."/>
        </authorList>
    </citation>
    <scope>NUCLEOTIDE SEQUENCE</scope>
    <source>
        <tissue evidence="6">Leaves</tissue>
    </source>
</reference>
<keyword evidence="7" id="KW-1185">Reference proteome</keyword>
<evidence type="ECO:0000256" key="1">
    <source>
        <dbReference type="ARBA" id="ARBA00022723"/>
    </source>
</evidence>
<sequence length="74" mass="7709">MDDASVQAPEHRPVSASPVADATGVPAIDLSPLIAATPPSYRGCWDALTAEVGTACHEWGFFVAVGHECTSSPW</sequence>
<evidence type="ECO:0000256" key="2">
    <source>
        <dbReference type="ARBA" id="ARBA00023002"/>
    </source>
</evidence>
<dbReference type="AlphaFoldDB" id="A0A835EG34"/>
<feature type="region of interest" description="Disordered" evidence="4">
    <location>
        <begin position="1"/>
        <end position="20"/>
    </location>
</feature>
<protein>
    <recommendedName>
        <fullName evidence="5">Non-haem dioxygenase N-terminal domain-containing protein</fullName>
    </recommendedName>
</protein>
<keyword evidence="1" id="KW-0479">Metal-binding</keyword>
<keyword evidence="3" id="KW-0408">Iron</keyword>
<dbReference type="OrthoDB" id="288590at2759"/>
<evidence type="ECO:0000313" key="6">
    <source>
        <dbReference type="EMBL" id="KAF8683095.1"/>
    </source>
</evidence>
<evidence type="ECO:0000256" key="4">
    <source>
        <dbReference type="SAM" id="MobiDB-lite"/>
    </source>
</evidence>
<dbReference type="GO" id="GO:0016491">
    <property type="term" value="F:oxidoreductase activity"/>
    <property type="evidence" value="ECO:0007669"/>
    <property type="project" value="UniProtKB-KW"/>
</dbReference>
<gene>
    <name evidence="6" type="ORF">HU200_044952</name>
</gene>
<organism evidence="6 7">
    <name type="scientific">Digitaria exilis</name>
    <dbReference type="NCBI Taxonomy" id="1010633"/>
    <lineage>
        <taxon>Eukaryota</taxon>
        <taxon>Viridiplantae</taxon>
        <taxon>Streptophyta</taxon>
        <taxon>Embryophyta</taxon>
        <taxon>Tracheophyta</taxon>
        <taxon>Spermatophyta</taxon>
        <taxon>Magnoliopsida</taxon>
        <taxon>Liliopsida</taxon>
        <taxon>Poales</taxon>
        <taxon>Poaceae</taxon>
        <taxon>PACMAD clade</taxon>
        <taxon>Panicoideae</taxon>
        <taxon>Panicodae</taxon>
        <taxon>Paniceae</taxon>
        <taxon>Anthephorinae</taxon>
        <taxon>Digitaria</taxon>
    </lineage>
</organism>
<evidence type="ECO:0000313" key="7">
    <source>
        <dbReference type="Proteomes" id="UP000636709"/>
    </source>
</evidence>
<evidence type="ECO:0000256" key="3">
    <source>
        <dbReference type="ARBA" id="ARBA00023004"/>
    </source>
</evidence>
<proteinExistence type="predicted"/>
<dbReference type="EMBL" id="JACEFO010002103">
    <property type="protein sequence ID" value="KAF8683095.1"/>
    <property type="molecule type" value="Genomic_DNA"/>
</dbReference>
<dbReference type="InterPro" id="IPR026992">
    <property type="entry name" value="DIOX_N"/>
</dbReference>
<name>A0A835EG34_9POAL</name>
<dbReference type="SUPFAM" id="SSF51197">
    <property type="entry name" value="Clavaminate synthase-like"/>
    <property type="match status" value="1"/>
</dbReference>
<comment type="caution">
    <text evidence="6">The sequence shown here is derived from an EMBL/GenBank/DDBJ whole genome shotgun (WGS) entry which is preliminary data.</text>
</comment>
<dbReference type="Gene3D" id="2.60.120.330">
    <property type="entry name" value="B-lactam Antibiotic, Isopenicillin N Synthase, Chain"/>
    <property type="match status" value="1"/>
</dbReference>
<dbReference type="Pfam" id="PF14226">
    <property type="entry name" value="DIOX_N"/>
    <property type="match status" value="1"/>
</dbReference>
<dbReference type="Proteomes" id="UP000636709">
    <property type="component" value="Unassembled WGS sequence"/>
</dbReference>
<keyword evidence="2" id="KW-0560">Oxidoreductase</keyword>
<evidence type="ECO:0000259" key="5">
    <source>
        <dbReference type="Pfam" id="PF14226"/>
    </source>
</evidence>